<name>A0A7T9I2I3_9ARCH</name>
<dbReference type="SMART" id="SM00531">
    <property type="entry name" value="TFIIE"/>
    <property type="match status" value="1"/>
</dbReference>
<dbReference type="Gene3D" id="1.10.10.10">
    <property type="entry name" value="Winged helix-like DNA-binding domain superfamily/Winged helix DNA-binding domain"/>
    <property type="match status" value="1"/>
</dbReference>
<dbReference type="HAMAP" id="MF_01909">
    <property type="entry name" value="TFE_arch"/>
    <property type="match status" value="1"/>
</dbReference>
<dbReference type="SUPFAM" id="SSF46785">
    <property type="entry name" value="Winged helix' DNA-binding domain"/>
    <property type="match status" value="1"/>
</dbReference>
<keyword evidence="1" id="KW-0238">DNA-binding</keyword>
<dbReference type="Proteomes" id="UP000596004">
    <property type="component" value="Chromosome"/>
</dbReference>
<evidence type="ECO:0000259" key="3">
    <source>
        <dbReference type="SMART" id="SM00531"/>
    </source>
</evidence>
<evidence type="ECO:0000313" key="4">
    <source>
        <dbReference type="EMBL" id="QQR92797.1"/>
    </source>
</evidence>
<evidence type="ECO:0000256" key="2">
    <source>
        <dbReference type="SAM" id="Coils"/>
    </source>
</evidence>
<dbReference type="GO" id="GO:0006367">
    <property type="term" value="P:transcription initiation at RNA polymerase II promoter"/>
    <property type="evidence" value="ECO:0007669"/>
    <property type="project" value="InterPro"/>
</dbReference>
<comment type="similarity">
    <text evidence="1">Belongs to the TFE family.</text>
</comment>
<dbReference type="Pfam" id="PF02002">
    <property type="entry name" value="TFIIE_alpha"/>
    <property type="match status" value="1"/>
</dbReference>
<gene>
    <name evidence="1" type="primary">tfe</name>
    <name evidence="4" type="ORF">IPJ89_00960</name>
</gene>
<dbReference type="GO" id="GO:0003677">
    <property type="term" value="F:DNA binding"/>
    <property type="evidence" value="ECO:0007669"/>
    <property type="project" value="UniProtKB-KW"/>
</dbReference>
<dbReference type="InterPro" id="IPR036390">
    <property type="entry name" value="WH_DNA-bd_sf"/>
</dbReference>
<feature type="coiled-coil region" evidence="2">
    <location>
        <begin position="91"/>
        <end position="118"/>
    </location>
</feature>
<dbReference type="GO" id="GO:0006355">
    <property type="term" value="P:regulation of DNA-templated transcription"/>
    <property type="evidence" value="ECO:0007669"/>
    <property type="project" value="InterPro"/>
</dbReference>
<dbReference type="EMBL" id="CP064981">
    <property type="protein sequence ID" value="QQR92797.1"/>
    <property type="molecule type" value="Genomic_DNA"/>
</dbReference>
<dbReference type="PIRSF" id="PIRSF006373">
    <property type="entry name" value="TF_E_archaea"/>
    <property type="match status" value="1"/>
</dbReference>
<proteinExistence type="inferred from homology"/>
<reference evidence="4" key="1">
    <citation type="submission" date="2020-11" db="EMBL/GenBank/DDBJ databases">
        <title>Connecting structure to function with the recovery of over 1000 high-quality activated sludge metagenome-assembled genomes encoding full-length rRNA genes using long-read sequencing.</title>
        <authorList>
            <person name="Singleton C.M."/>
            <person name="Petriglieri F."/>
            <person name="Kristensen J.M."/>
            <person name="Kirkegaard R.H."/>
            <person name="Michaelsen T.Y."/>
            <person name="Andersen M.H."/>
            <person name="Karst S.M."/>
            <person name="Dueholm M.S."/>
            <person name="Nielsen P.H."/>
            <person name="Albertsen M."/>
        </authorList>
    </citation>
    <scope>NUCLEOTIDE SEQUENCE</scope>
    <source>
        <strain evidence="4">Fred_18-Q3-R57-64_BAT3C.431</strain>
    </source>
</reference>
<keyword evidence="1" id="KW-0804">Transcription</keyword>
<sequence length="179" mass="20655">MGRAKDLLSFPLTAEFIQTIGGDEAVDLVKICLKKNGKCLDEDIEKEMKHLKITEIRSILNRLHYRGIACYNKTKNKNSGWYTYTWEIKKRRIIELILEQQSERLQKLEEKARFGESHAFFACKKACEETAFEIAAQYEFRCPECGEMMAPIDSAEKAKAVQEQITTLKQELDALQKAV</sequence>
<protein>
    <recommendedName>
        <fullName evidence="1">Transcription factor E</fullName>
        <shortName evidence="1">TFE</shortName>
    </recommendedName>
    <alternativeName>
        <fullName evidence="1">TFIIE subunit alpha homolog</fullName>
    </alternativeName>
    <alternativeName>
        <fullName evidence="1">Transcription initiation factor TFIIE</fullName>
    </alternativeName>
</protein>
<accession>A0A7T9I2I3</accession>
<evidence type="ECO:0000256" key="1">
    <source>
        <dbReference type="HAMAP-Rule" id="MF_01909"/>
    </source>
</evidence>
<keyword evidence="1" id="KW-0805">Transcription regulation</keyword>
<feature type="domain" description="Transcription initiation factor IIE subunit alpha N-terminal" evidence="3">
    <location>
        <begin position="23"/>
        <end position="163"/>
    </location>
</feature>
<dbReference type="InterPro" id="IPR002853">
    <property type="entry name" value="TFIIE_asu"/>
</dbReference>
<dbReference type="InterPro" id="IPR024550">
    <property type="entry name" value="TFIIEa/SarR/Rpc3_HTH_dom"/>
</dbReference>
<keyword evidence="2" id="KW-0175">Coiled coil</keyword>
<dbReference type="InterPro" id="IPR036388">
    <property type="entry name" value="WH-like_DNA-bd_sf"/>
</dbReference>
<dbReference type="AlphaFoldDB" id="A0A7T9I2I3"/>
<organism evidence="4">
    <name type="scientific">Candidatus Iainarchaeum sp</name>
    <dbReference type="NCBI Taxonomy" id="3101447"/>
    <lineage>
        <taxon>Archaea</taxon>
        <taxon>Candidatus Iainarchaeota</taxon>
        <taxon>Candidatus Iainarchaeia</taxon>
        <taxon>Candidatus Iainarchaeales</taxon>
        <taxon>Candidatus Iainarchaeaceae</taxon>
        <taxon>Candidatus Iainarchaeum</taxon>
    </lineage>
</organism>
<dbReference type="InterPro" id="IPR016481">
    <property type="entry name" value="TF_E_archaea"/>
</dbReference>
<comment type="function">
    <text evidence="1">Transcription factor that plays a role in the activation of archaeal genes transcribed by RNA polymerase. Facilitates transcription initiation by enhancing TATA-box recognition by TATA-box-binding protein (Tbp), and transcription factor B (Tfb) and RNA polymerase recruitment. Not absolutely required for transcription in vitro, but particularly important in cases where Tbp or Tfb function is not optimal. It dynamically alters the nucleic acid-binding properties of RNA polymerases by stabilizing the initiation complex and destabilizing elongation complexes. Seems to translocate with the RNA polymerase following initiation and acts by binding to the non template strand of the transcription bubble in elongation complexes.</text>
</comment>
<comment type="domain">
    <text evidence="1">The winged helix domain is involved in binding to DNA in the preinitiation complex.</text>
</comment>
<comment type="subunit">
    <text evidence="1">Monomer. Interaction with RNA polymerase subunits RpoF and RpoE is necessary for Tfe stimulatory transcription activity. Able to interact with Tbp and RNA polymerase in the absence of DNA promoter. Interacts both with the preinitiation and elongation complexes.</text>
</comment>